<feature type="transmembrane region" description="Helical" evidence="1">
    <location>
        <begin position="84"/>
        <end position="107"/>
    </location>
</feature>
<gene>
    <name evidence="2" type="ORF">E0L93_02910</name>
</gene>
<evidence type="ECO:0000313" key="3">
    <source>
        <dbReference type="Proteomes" id="UP000295244"/>
    </source>
</evidence>
<accession>A0A4R1BQF6</accession>
<keyword evidence="3" id="KW-1185">Reference proteome</keyword>
<organism evidence="2 3">
    <name type="scientific">Rubrobacter taiwanensis</name>
    <dbReference type="NCBI Taxonomy" id="185139"/>
    <lineage>
        <taxon>Bacteria</taxon>
        <taxon>Bacillati</taxon>
        <taxon>Actinomycetota</taxon>
        <taxon>Rubrobacteria</taxon>
        <taxon>Rubrobacterales</taxon>
        <taxon>Rubrobacteraceae</taxon>
        <taxon>Rubrobacter</taxon>
    </lineage>
</organism>
<protein>
    <recommendedName>
        <fullName evidence="4">Small multi-drug export protein</fullName>
    </recommendedName>
</protein>
<keyword evidence="1" id="KW-1133">Transmembrane helix</keyword>
<dbReference type="AlphaFoldDB" id="A0A4R1BQF6"/>
<dbReference type="InterPro" id="IPR009577">
    <property type="entry name" value="Sm_multidrug_ex"/>
</dbReference>
<keyword evidence="1" id="KW-0472">Membrane</keyword>
<proteinExistence type="predicted"/>
<dbReference type="Proteomes" id="UP000295244">
    <property type="component" value="Unassembled WGS sequence"/>
</dbReference>
<dbReference type="Pfam" id="PF06695">
    <property type="entry name" value="Sm_multidrug_ex"/>
    <property type="match status" value="1"/>
</dbReference>
<keyword evidence="1" id="KW-0812">Transmembrane</keyword>
<evidence type="ECO:0000313" key="2">
    <source>
        <dbReference type="EMBL" id="TCJ19920.1"/>
    </source>
</evidence>
<dbReference type="OrthoDB" id="2111451at2"/>
<feature type="transmembrane region" description="Helical" evidence="1">
    <location>
        <begin position="42"/>
        <end position="63"/>
    </location>
</feature>
<name>A0A4R1BQF6_9ACTN</name>
<evidence type="ECO:0008006" key="4">
    <source>
        <dbReference type="Google" id="ProtNLM"/>
    </source>
</evidence>
<feature type="transmembrane region" description="Helical" evidence="1">
    <location>
        <begin position="119"/>
        <end position="145"/>
    </location>
</feature>
<evidence type="ECO:0000256" key="1">
    <source>
        <dbReference type="SAM" id="Phobius"/>
    </source>
</evidence>
<comment type="caution">
    <text evidence="2">The sequence shown here is derived from an EMBL/GenBank/DDBJ whole genome shotgun (WGS) entry which is preliminary data.</text>
</comment>
<feature type="transmembrane region" description="Helical" evidence="1">
    <location>
        <begin position="12"/>
        <end position="36"/>
    </location>
</feature>
<reference evidence="2 3" key="1">
    <citation type="submission" date="2019-03" db="EMBL/GenBank/DDBJ databases">
        <title>Whole genome sequence of a novel Rubrobacter taiwanensis strain, isolated from Yellowstone National Park.</title>
        <authorList>
            <person name="Freed S."/>
            <person name="Ramaley R.F."/>
            <person name="Kyndt J.A."/>
        </authorList>
    </citation>
    <scope>NUCLEOTIDE SEQUENCE [LARGE SCALE GENOMIC DNA]</scope>
    <source>
        <strain evidence="2 3">Yellowstone</strain>
    </source>
</reference>
<sequence>MGLAEYIGKAAAAWFMGFFPFFEIYVAVPASIALGLDYFSAVFWPVLGNFTPVPLIVFAHNQLMRIERVKRWLTGRTSERFERWLNRYGSWVILIVTPWVGIWVVAATARALGMRSGPLLLYSFISILAYAVLIAAGIALGIDFLTG</sequence>
<dbReference type="RefSeq" id="WP_132688242.1">
    <property type="nucleotide sequence ID" value="NZ_SKBU01000006.1"/>
</dbReference>
<dbReference type="EMBL" id="SKBU01000006">
    <property type="protein sequence ID" value="TCJ19920.1"/>
    <property type="molecule type" value="Genomic_DNA"/>
</dbReference>